<name>A0A917WGC0_9RHOB</name>
<dbReference type="AlphaFoldDB" id="A0A917WGC0"/>
<reference evidence="4" key="1">
    <citation type="journal article" date="2014" name="Int. J. Syst. Evol. Microbiol.">
        <title>Complete genome sequence of Corynebacterium casei LMG S-19264T (=DSM 44701T), isolated from a smear-ripened cheese.</title>
        <authorList>
            <consortium name="US DOE Joint Genome Institute (JGI-PGF)"/>
            <person name="Walter F."/>
            <person name="Albersmeier A."/>
            <person name="Kalinowski J."/>
            <person name="Ruckert C."/>
        </authorList>
    </citation>
    <scope>NUCLEOTIDE SEQUENCE</scope>
    <source>
        <strain evidence="4">CGMCC 1.6293</strain>
    </source>
</reference>
<evidence type="ECO:0000313" key="5">
    <source>
        <dbReference type="Proteomes" id="UP000649829"/>
    </source>
</evidence>
<protein>
    <submittedName>
        <fullName evidence="4">ATPase</fullName>
    </submittedName>
</protein>
<dbReference type="RefSeq" id="WP_028287790.1">
    <property type="nucleotide sequence ID" value="NZ_BMLF01000002.1"/>
</dbReference>
<dbReference type="Gene3D" id="3.30.2180.10">
    <property type="entry name" value="ATP12-like"/>
    <property type="match status" value="1"/>
</dbReference>
<keyword evidence="2" id="KW-0809">Transit peptide</keyword>
<dbReference type="InterPro" id="IPR011419">
    <property type="entry name" value="ATP12_ATP_synth-F1-assembly"/>
</dbReference>
<keyword evidence="3" id="KW-0143">Chaperone</keyword>
<organism evidence="4 5">
    <name type="scientific">Pseudooceanicola nanhaiensis</name>
    <dbReference type="NCBI Taxonomy" id="375761"/>
    <lineage>
        <taxon>Bacteria</taxon>
        <taxon>Pseudomonadati</taxon>
        <taxon>Pseudomonadota</taxon>
        <taxon>Alphaproteobacteria</taxon>
        <taxon>Rhodobacterales</taxon>
        <taxon>Paracoccaceae</taxon>
        <taxon>Pseudooceanicola</taxon>
    </lineage>
</organism>
<proteinExistence type="inferred from homology"/>
<evidence type="ECO:0000256" key="1">
    <source>
        <dbReference type="ARBA" id="ARBA00008231"/>
    </source>
</evidence>
<gene>
    <name evidence="4" type="ORF">GCM10011534_23320</name>
</gene>
<dbReference type="InterPro" id="IPR042272">
    <property type="entry name" value="ATP12_ATP_synth-F1-assembly_N"/>
</dbReference>
<reference evidence="4" key="2">
    <citation type="submission" date="2020-09" db="EMBL/GenBank/DDBJ databases">
        <authorList>
            <person name="Sun Q."/>
            <person name="Zhou Y."/>
        </authorList>
    </citation>
    <scope>NUCLEOTIDE SEQUENCE</scope>
    <source>
        <strain evidence="4">CGMCC 1.6293</strain>
    </source>
</reference>
<dbReference type="SUPFAM" id="SSF160909">
    <property type="entry name" value="ATP12-like"/>
    <property type="match status" value="1"/>
</dbReference>
<dbReference type="Proteomes" id="UP000649829">
    <property type="component" value="Unassembled WGS sequence"/>
</dbReference>
<comment type="similarity">
    <text evidence="1">Belongs to the ATP12 family.</text>
</comment>
<dbReference type="InterPro" id="IPR023335">
    <property type="entry name" value="ATP12_ortho_dom_sf"/>
</dbReference>
<dbReference type="Gene3D" id="1.10.3580.10">
    <property type="entry name" value="ATP12 ATPase"/>
    <property type="match status" value="1"/>
</dbReference>
<keyword evidence="5" id="KW-1185">Reference proteome</keyword>
<accession>A0A917WGC0</accession>
<dbReference type="PANTHER" id="PTHR21013:SF10">
    <property type="entry name" value="ATP SYNTHASE MITOCHONDRIAL F1 COMPLEX ASSEMBLY FACTOR 2"/>
    <property type="match status" value="1"/>
</dbReference>
<evidence type="ECO:0000256" key="3">
    <source>
        <dbReference type="ARBA" id="ARBA00023186"/>
    </source>
</evidence>
<dbReference type="EMBL" id="BMLF01000002">
    <property type="protein sequence ID" value="GGM00807.1"/>
    <property type="molecule type" value="Genomic_DNA"/>
</dbReference>
<evidence type="ECO:0000313" key="4">
    <source>
        <dbReference type="EMBL" id="GGM00807.1"/>
    </source>
</evidence>
<sequence>MSEWKAKRFWKEVNVDAGEGGYSVLLDTRPVRTPAKAPLTLPTRAMAEAVAAEWEAQEAEIDPMSMPATRAANAAIDKVAIQFDEVADMLSAYGDSDLLCYRAEAPDELVARQASAWDPLLDWAQETYGARLETRTGIMHAPQSPEALARLDAELRKMSPFQLAAFHDLVALSGSLVLALAATRDHLPIDELWARSRVDELWQEEQWGRDEEAFEAAEVKRAAFLNAKQFYDLTGPGDTL</sequence>
<dbReference type="Pfam" id="PF07542">
    <property type="entry name" value="ATP12"/>
    <property type="match status" value="1"/>
</dbReference>
<evidence type="ECO:0000256" key="2">
    <source>
        <dbReference type="ARBA" id="ARBA00022946"/>
    </source>
</evidence>
<dbReference type="PANTHER" id="PTHR21013">
    <property type="entry name" value="ATP SYNTHASE MITOCHONDRIAL F1 COMPLEX ASSEMBLY FACTOR 2/ATP12 PROTEIN, MITOCHONDRIAL PRECURSOR"/>
    <property type="match status" value="1"/>
</dbReference>
<comment type="caution">
    <text evidence="4">The sequence shown here is derived from an EMBL/GenBank/DDBJ whole genome shotgun (WGS) entry which is preliminary data.</text>
</comment>
<dbReference type="GO" id="GO:0043461">
    <property type="term" value="P:proton-transporting ATP synthase complex assembly"/>
    <property type="evidence" value="ECO:0007669"/>
    <property type="project" value="InterPro"/>
</dbReference>